<evidence type="ECO:0000313" key="1">
    <source>
        <dbReference type="EMBL" id="TFE00707.1"/>
    </source>
</evidence>
<accession>A0A4Y8LGI4</accession>
<sequence length="83" mass="9589">MFVEKLGFFVEKHRMFKGQLTLFGEKSKCFLEYCDLAYSPALQYRPKIQQHFSQTPEPGHLNPTLIPLILTHSSISEISVNCE</sequence>
<name>A0A4Y8LGI4_9BACL</name>
<organism evidence="1 2">
    <name type="scientific">Jeotgalibacillus salarius</name>
    <dbReference type="NCBI Taxonomy" id="546023"/>
    <lineage>
        <taxon>Bacteria</taxon>
        <taxon>Bacillati</taxon>
        <taxon>Bacillota</taxon>
        <taxon>Bacilli</taxon>
        <taxon>Bacillales</taxon>
        <taxon>Caryophanaceae</taxon>
        <taxon>Jeotgalibacillus</taxon>
    </lineage>
</organism>
<gene>
    <name evidence="1" type="ORF">E2626_12100</name>
</gene>
<reference evidence="1 2" key="1">
    <citation type="submission" date="2019-03" db="EMBL/GenBank/DDBJ databases">
        <authorList>
            <person name="Yang Y."/>
        </authorList>
    </citation>
    <scope>NUCLEOTIDE SEQUENCE [LARGE SCALE GENOMIC DNA]</scope>
    <source>
        <strain evidence="1 2">ASL-1</strain>
    </source>
</reference>
<dbReference type="AlphaFoldDB" id="A0A4Y8LGI4"/>
<dbReference type="EMBL" id="SORX01000006">
    <property type="protein sequence ID" value="TFE00707.1"/>
    <property type="molecule type" value="Genomic_DNA"/>
</dbReference>
<dbReference type="Proteomes" id="UP000297776">
    <property type="component" value="Unassembled WGS sequence"/>
</dbReference>
<dbReference type="RefSeq" id="WP_166786815.1">
    <property type="nucleotide sequence ID" value="NZ_SORX01000006.1"/>
</dbReference>
<protein>
    <submittedName>
        <fullName evidence="1">Uncharacterized protein</fullName>
    </submittedName>
</protein>
<comment type="caution">
    <text evidence="1">The sequence shown here is derived from an EMBL/GenBank/DDBJ whole genome shotgun (WGS) entry which is preliminary data.</text>
</comment>
<keyword evidence="2" id="KW-1185">Reference proteome</keyword>
<evidence type="ECO:0000313" key="2">
    <source>
        <dbReference type="Proteomes" id="UP000297776"/>
    </source>
</evidence>
<proteinExistence type="predicted"/>